<dbReference type="EnsemblProtists" id="EOD12399">
    <property type="protein sequence ID" value="EOD12399"/>
    <property type="gene ID" value="EMIHUDRAFT_464855"/>
</dbReference>
<evidence type="ECO:0000256" key="10">
    <source>
        <dbReference type="SAM" id="MobiDB-lite"/>
    </source>
</evidence>
<dbReference type="eggNOG" id="ENOG502QSR2">
    <property type="taxonomic scope" value="Eukaryota"/>
</dbReference>
<keyword evidence="14" id="KW-1185">Reference proteome</keyword>
<dbReference type="AlphaFoldDB" id="A0A0D3IMB4"/>
<evidence type="ECO:0000256" key="6">
    <source>
        <dbReference type="ARBA" id="ARBA00022824"/>
    </source>
</evidence>
<sequence length="527" mass="54679">MGAKREGADGEGRTDGDGEGGGAGRGEGGGRTEVGMGGRCVARAARLGTQNTADEEAPLMAGGVTRRAPPRACGYGYGGSGGGGGGGYPGGSYTEVEYHRGRKPSMSGSLIGSVVGLFLLAGATALLWTNEGSAVAAQYGLLEAERHHAAGTGGVAHLSGELRGRGDGMLRDDAFDVHAAAIWLERVAEVYLWKEHAHESRRKVPDGRGGTMTETVKTYSYREQWSSREVRSAEFRDPRAPANPSFDEALRDAGPGFSNERWSQPVTLHGLQLARGLLQQAGDGERLGHSVYAPGCEGGRPAIGCARLSWKHAPLGEVSVLARRARDGLEPWVASSGFELAMLRRGQHTPAAMFAAAAGANAAWKWGMRALGGVLVWAGWGLVLGPFSYLASWVPLLGGLVGCAVGLLALSLAAAQTLVVVALAWLWYRPLLSATLLALAAASLFLGYGSLRSLRRGGARAAAASAPRPAASAASAAAAAATARATGDSPASVQVGDRLAQLKSMLDRGLITQADYDAKKEELLSRM</sequence>
<evidence type="ECO:0000256" key="7">
    <source>
        <dbReference type="ARBA" id="ARBA00022989"/>
    </source>
</evidence>
<feature type="compositionally biased region" description="Basic and acidic residues" evidence="10">
    <location>
        <begin position="1"/>
        <end position="16"/>
    </location>
</feature>
<dbReference type="RefSeq" id="XP_005764828.1">
    <property type="nucleotide sequence ID" value="XM_005764771.1"/>
</dbReference>
<evidence type="ECO:0000256" key="5">
    <source>
        <dbReference type="ARBA" id="ARBA00022692"/>
    </source>
</evidence>
<keyword evidence="5 11" id="KW-0812">Transmembrane</keyword>
<dbReference type="InterPro" id="IPR012430">
    <property type="entry name" value="TMEM43_fam"/>
</dbReference>
<protein>
    <recommendedName>
        <fullName evidence="12">SHOCT domain-containing protein</fullName>
    </recommendedName>
</protein>
<keyword evidence="8 11" id="KW-0472">Membrane</keyword>
<evidence type="ECO:0000256" key="4">
    <source>
        <dbReference type="ARBA" id="ARBA00006627"/>
    </source>
</evidence>
<dbReference type="OMA" id="HRTVEMY"/>
<reference evidence="14" key="1">
    <citation type="journal article" date="2013" name="Nature">
        <title>Pan genome of the phytoplankton Emiliania underpins its global distribution.</title>
        <authorList>
            <person name="Read B.A."/>
            <person name="Kegel J."/>
            <person name="Klute M.J."/>
            <person name="Kuo A."/>
            <person name="Lefebvre S.C."/>
            <person name="Maumus F."/>
            <person name="Mayer C."/>
            <person name="Miller J."/>
            <person name="Monier A."/>
            <person name="Salamov A."/>
            <person name="Young J."/>
            <person name="Aguilar M."/>
            <person name="Claverie J.M."/>
            <person name="Frickenhaus S."/>
            <person name="Gonzalez K."/>
            <person name="Herman E.K."/>
            <person name="Lin Y.C."/>
            <person name="Napier J."/>
            <person name="Ogata H."/>
            <person name="Sarno A.F."/>
            <person name="Shmutz J."/>
            <person name="Schroeder D."/>
            <person name="de Vargas C."/>
            <person name="Verret F."/>
            <person name="von Dassow P."/>
            <person name="Valentin K."/>
            <person name="Van de Peer Y."/>
            <person name="Wheeler G."/>
            <person name="Dacks J.B."/>
            <person name="Delwiche C.F."/>
            <person name="Dyhrman S.T."/>
            <person name="Glockner G."/>
            <person name="John U."/>
            <person name="Richards T."/>
            <person name="Worden A.Z."/>
            <person name="Zhang X."/>
            <person name="Grigoriev I.V."/>
            <person name="Allen A.E."/>
            <person name="Bidle K."/>
            <person name="Borodovsky M."/>
            <person name="Bowler C."/>
            <person name="Brownlee C."/>
            <person name="Cock J.M."/>
            <person name="Elias M."/>
            <person name="Gladyshev V.N."/>
            <person name="Groth M."/>
            <person name="Guda C."/>
            <person name="Hadaegh A."/>
            <person name="Iglesias-Rodriguez M.D."/>
            <person name="Jenkins J."/>
            <person name="Jones B.M."/>
            <person name="Lawson T."/>
            <person name="Leese F."/>
            <person name="Lindquist E."/>
            <person name="Lobanov A."/>
            <person name="Lomsadze A."/>
            <person name="Malik S.B."/>
            <person name="Marsh M.E."/>
            <person name="Mackinder L."/>
            <person name="Mock T."/>
            <person name="Mueller-Roeber B."/>
            <person name="Pagarete A."/>
            <person name="Parker M."/>
            <person name="Probert I."/>
            <person name="Quesneville H."/>
            <person name="Raines C."/>
            <person name="Rensing S.A."/>
            <person name="Riano-Pachon D.M."/>
            <person name="Richier S."/>
            <person name="Rokitta S."/>
            <person name="Shiraiwa Y."/>
            <person name="Soanes D.M."/>
            <person name="van der Giezen M."/>
            <person name="Wahlund T.M."/>
            <person name="Williams B."/>
            <person name="Wilson W."/>
            <person name="Wolfe G."/>
            <person name="Wurch L.L."/>
        </authorList>
    </citation>
    <scope>NUCLEOTIDE SEQUENCE</scope>
</reference>
<dbReference type="GO" id="GO:0071763">
    <property type="term" value="P:nuclear membrane organization"/>
    <property type="evidence" value="ECO:0007669"/>
    <property type="project" value="TreeGrafter"/>
</dbReference>
<evidence type="ECO:0000256" key="9">
    <source>
        <dbReference type="ARBA" id="ARBA00023242"/>
    </source>
</evidence>
<proteinExistence type="inferred from homology"/>
<keyword evidence="6" id="KW-0256">Endoplasmic reticulum</keyword>
<feature type="domain" description="SHOCT" evidence="12">
    <location>
        <begin position="497"/>
        <end position="524"/>
    </location>
</feature>
<dbReference type="Pfam" id="PF07787">
    <property type="entry name" value="TMEM43"/>
    <property type="match status" value="2"/>
</dbReference>
<organism evidence="13 14">
    <name type="scientific">Emiliania huxleyi (strain CCMP1516)</name>
    <dbReference type="NCBI Taxonomy" id="280463"/>
    <lineage>
        <taxon>Eukaryota</taxon>
        <taxon>Haptista</taxon>
        <taxon>Haptophyta</taxon>
        <taxon>Prymnesiophyceae</taxon>
        <taxon>Isochrysidales</taxon>
        <taxon>Noelaerhabdaceae</taxon>
        <taxon>Emiliania</taxon>
    </lineage>
</organism>
<dbReference type="Pfam" id="PF09851">
    <property type="entry name" value="SHOCT"/>
    <property type="match status" value="1"/>
</dbReference>
<dbReference type="InterPro" id="IPR018649">
    <property type="entry name" value="SHOCT"/>
</dbReference>
<comment type="subcellular location">
    <subcellularLocation>
        <location evidence="1">Endomembrane system</location>
        <topology evidence="1">Multi-pass membrane protein</topology>
    </subcellularLocation>
    <subcellularLocation>
        <location evidence="3">Endoplasmic reticulum membrane</location>
    </subcellularLocation>
    <subcellularLocation>
        <location evidence="2">Nucleus envelope</location>
    </subcellularLocation>
</comment>
<dbReference type="Proteomes" id="UP000013827">
    <property type="component" value="Unassembled WGS sequence"/>
</dbReference>
<dbReference type="GO" id="GO:0006629">
    <property type="term" value="P:lipid metabolic process"/>
    <property type="evidence" value="ECO:0007669"/>
    <property type="project" value="TreeGrafter"/>
</dbReference>
<evidence type="ECO:0000259" key="12">
    <source>
        <dbReference type="Pfam" id="PF09851"/>
    </source>
</evidence>
<dbReference type="GeneID" id="17258469"/>
<dbReference type="PaxDb" id="2903-EOD12399"/>
<evidence type="ECO:0000256" key="8">
    <source>
        <dbReference type="ARBA" id="ARBA00023136"/>
    </source>
</evidence>
<dbReference type="HOGENOM" id="CLU_517257_0_0_1"/>
<dbReference type="GO" id="GO:0005637">
    <property type="term" value="C:nuclear inner membrane"/>
    <property type="evidence" value="ECO:0007669"/>
    <property type="project" value="TreeGrafter"/>
</dbReference>
<comment type="similarity">
    <text evidence="4">Belongs to the TMEM43 family.</text>
</comment>
<keyword evidence="7 11" id="KW-1133">Transmembrane helix</keyword>
<feature type="compositionally biased region" description="Gly residues" evidence="10">
    <location>
        <begin position="19"/>
        <end position="35"/>
    </location>
</feature>
<evidence type="ECO:0000313" key="14">
    <source>
        <dbReference type="Proteomes" id="UP000013827"/>
    </source>
</evidence>
<keyword evidence="9" id="KW-0539">Nucleus</keyword>
<dbReference type="GO" id="GO:0005789">
    <property type="term" value="C:endoplasmic reticulum membrane"/>
    <property type="evidence" value="ECO:0007669"/>
    <property type="project" value="UniProtKB-SubCell"/>
</dbReference>
<name>A0A0D3IMB4_EMIH1</name>
<evidence type="ECO:0000313" key="13">
    <source>
        <dbReference type="EnsemblProtists" id="EOD12399"/>
    </source>
</evidence>
<evidence type="ECO:0000256" key="2">
    <source>
        <dbReference type="ARBA" id="ARBA00004259"/>
    </source>
</evidence>
<dbReference type="KEGG" id="ehx:EMIHUDRAFT_464855"/>
<accession>A0A0D3IMB4</accession>
<dbReference type="PANTHER" id="PTHR13416">
    <property type="match status" value="1"/>
</dbReference>
<dbReference type="PANTHER" id="PTHR13416:SF2">
    <property type="entry name" value="TRANSMEMBRANE PROTEIN 43"/>
    <property type="match status" value="1"/>
</dbReference>
<feature type="transmembrane region" description="Helical" evidence="11">
    <location>
        <begin position="431"/>
        <end position="451"/>
    </location>
</feature>
<evidence type="ECO:0000256" key="1">
    <source>
        <dbReference type="ARBA" id="ARBA00004127"/>
    </source>
</evidence>
<feature type="region of interest" description="Disordered" evidence="10">
    <location>
        <begin position="1"/>
        <end position="35"/>
    </location>
</feature>
<evidence type="ECO:0000256" key="3">
    <source>
        <dbReference type="ARBA" id="ARBA00004586"/>
    </source>
</evidence>
<feature type="transmembrane region" description="Helical" evidence="11">
    <location>
        <begin position="396"/>
        <end position="425"/>
    </location>
</feature>
<reference evidence="13" key="2">
    <citation type="submission" date="2024-10" db="UniProtKB">
        <authorList>
            <consortium name="EnsemblProtists"/>
        </authorList>
    </citation>
    <scope>IDENTIFICATION</scope>
</reference>
<feature type="transmembrane region" description="Helical" evidence="11">
    <location>
        <begin position="110"/>
        <end position="128"/>
    </location>
</feature>
<evidence type="ECO:0000256" key="11">
    <source>
        <dbReference type="SAM" id="Phobius"/>
    </source>
</evidence>